<accession>A0ABR3X7A4</accession>
<feature type="compositionally biased region" description="Polar residues" evidence="1">
    <location>
        <begin position="795"/>
        <end position="806"/>
    </location>
</feature>
<feature type="region of interest" description="Disordered" evidence="1">
    <location>
        <begin position="46"/>
        <end position="111"/>
    </location>
</feature>
<organism evidence="2 3">
    <name type="scientific">Phialemonium thermophilum</name>
    <dbReference type="NCBI Taxonomy" id="223376"/>
    <lineage>
        <taxon>Eukaryota</taxon>
        <taxon>Fungi</taxon>
        <taxon>Dikarya</taxon>
        <taxon>Ascomycota</taxon>
        <taxon>Pezizomycotina</taxon>
        <taxon>Sordariomycetes</taxon>
        <taxon>Sordariomycetidae</taxon>
        <taxon>Cephalothecales</taxon>
        <taxon>Cephalothecaceae</taxon>
        <taxon>Phialemonium</taxon>
    </lineage>
</organism>
<name>A0ABR3X7A4_9PEZI</name>
<proteinExistence type="predicted"/>
<reference evidence="2 3" key="1">
    <citation type="journal article" date="2024" name="Commun. Biol.">
        <title>Comparative genomic analysis of thermophilic fungi reveals convergent evolutionary adaptations and gene losses.</title>
        <authorList>
            <person name="Steindorff A.S."/>
            <person name="Aguilar-Pontes M.V."/>
            <person name="Robinson A.J."/>
            <person name="Andreopoulos B."/>
            <person name="LaButti K."/>
            <person name="Kuo A."/>
            <person name="Mondo S."/>
            <person name="Riley R."/>
            <person name="Otillar R."/>
            <person name="Haridas S."/>
            <person name="Lipzen A."/>
            <person name="Grimwood J."/>
            <person name="Schmutz J."/>
            <person name="Clum A."/>
            <person name="Reid I.D."/>
            <person name="Moisan M.C."/>
            <person name="Butler G."/>
            <person name="Nguyen T.T.M."/>
            <person name="Dewar K."/>
            <person name="Conant G."/>
            <person name="Drula E."/>
            <person name="Henrissat B."/>
            <person name="Hansel C."/>
            <person name="Singer S."/>
            <person name="Hutchinson M.I."/>
            <person name="de Vries R.P."/>
            <person name="Natvig D.O."/>
            <person name="Powell A.J."/>
            <person name="Tsang A."/>
            <person name="Grigoriev I.V."/>
        </authorList>
    </citation>
    <scope>NUCLEOTIDE SEQUENCE [LARGE SCALE GENOMIC DNA]</scope>
    <source>
        <strain evidence="2 3">ATCC 24622</strain>
    </source>
</reference>
<evidence type="ECO:0000256" key="1">
    <source>
        <dbReference type="SAM" id="MobiDB-lite"/>
    </source>
</evidence>
<protein>
    <recommendedName>
        <fullName evidence="4">Wings apart-like protein C-terminal domain-containing protein</fullName>
    </recommendedName>
</protein>
<keyword evidence="3" id="KW-1185">Reference proteome</keyword>
<feature type="compositionally biased region" description="Polar residues" evidence="1">
    <location>
        <begin position="46"/>
        <end position="55"/>
    </location>
</feature>
<comment type="caution">
    <text evidence="2">The sequence shown here is derived from an EMBL/GenBank/DDBJ whole genome shotgun (WGS) entry which is preliminary data.</text>
</comment>
<evidence type="ECO:0000313" key="2">
    <source>
        <dbReference type="EMBL" id="KAL1871715.1"/>
    </source>
</evidence>
<gene>
    <name evidence="2" type="ORF">VTK73DRAFT_1936</name>
</gene>
<feature type="region of interest" description="Disordered" evidence="1">
    <location>
        <begin position="678"/>
        <end position="821"/>
    </location>
</feature>
<dbReference type="EMBL" id="JAZHXJ010000150">
    <property type="protein sequence ID" value="KAL1871715.1"/>
    <property type="molecule type" value="Genomic_DNA"/>
</dbReference>
<dbReference type="Proteomes" id="UP001586593">
    <property type="component" value="Unassembled WGS sequence"/>
</dbReference>
<evidence type="ECO:0000313" key="3">
    <source>
        <dbReference type="Proteomes" id="UP001586593"/>
    </source>
</evidence>
<evidence type="ECO:0008006" key="4">
    <source>
        <dbReference type="Google" id="ProtNLM"/>
    </source>
</evidence>
<feature type="compositionally biased region" description="Basic and acidic residues" evidence="1">
    <location>
        <begin position="101"/>
        <end position="111"/>
    </location>
</feature>
<sequence>MGSVLDRSPDLQNQQWTATRCHRLLRPLLTHVAALRKELKWQQACCTSQPRQVSKNQEDQPGPSAKRSYSELGAFPVRKRARYTYSQRTSKTASHGPSSQDGHDKTAKRAERCVKTTVKEGIALPTPVIRRIRGRSVASPAEDLAPKAPKTAIKSGRCHHSPESCAHRCAFELELSSLRQRTDPSLFLLYESIFRALDALLRATSSQKSTPSAPKSLLAMCLRKVPDYIGELEYWKRKDAEATGSRLAPDDSEPSFELYSELEYLGTGGLGWKHLSTVVRAHGIKIVRDAVSEGLLDLDFSIMLARLCEEPQSFTCRGRLLQVAVSKEYPNPASPDDWFAGSPETKPLHLLLQSPRMTFAQPFQCSIMTSLLNNRLLPWEWALTRDFGTIWSRAVAGLAQDGVSRDTIEYVVASLQVLCHHSLLKGRRPINGSSGAQQQSLVSALTALVTMAVLGSEALGDCLPSSSYIERVRSTNRRLEYVIRACLSRLKSSKRHGGRNSHHLLLLGAYLCSSVAEGAWQGGSSSKGIWADALRASWDRSADITTGQGRQHYECTLALLCSIAQCCARETRTPAHVYLTDLCNRLDSARPPSQHVREDAAFLLADQTSDLRDLAFAEGLKAKATGDTEDKQMQESCQRKTAFSGFRWDAGISEWVTASPVIQRKATKAQPKPTFNIRRRHRAEERNQARHFVLDSTAESGSLDVEKRRRQRTLRPDRALACRPMPCNRQLPTIRQDSQAEDDSDGKSEKRAMVTGSPQNEAGRCPAAAAEKENRTGHGGAIGWNAPTRRRGRVSLQTRRTSGSATSRHDFDDFSDDELAV</sequence>
<feature type="compositionally biased region" description="Polar residues" evidence="1">
    <location>
        <begin position="84"/>
        <end position="100"/>
    </location>
</feature>